<accession>A0AAQ3N407</accession>
<sequence>MRELGLWAERVTCMVRERVLGMGEERLKVKRVASWRVKRGFAGRRMTHMRKTRKRTRRMKAATPTRTRRMRRRLEEWWWPQSLVDMVAVGELLGGIMGWSGTCV</sequence>
<dbReference type="Proteomes" id="UP001374535">
    <property type="component" value="Chromosome 7"/>
</dbReference>
<dbReference type="EMBL" id="CP144694">
    <property type="protein sequence ID" value="WVZ02246.1"/>
    <property type="molecule type" value="Genomic_DNA"/>
</dbReference>
<proteinExistence type="predicted"/>
<dbReference type="AlphaFoldDB" id="A0AAQ3N407"/>
<evidence type="ECO:0000313" key="2">
    <source>
        <dbReference type="Proteomes" id="UP001374535"/>
    </source>
</evidence>
<gene>
    <name evidence="1" type="ORF">V8G54_023052</name>
</gene>
<protein>
    <submittedName>
        <fullName evidence="1">Uncharacterized protein</fullName>
    </submittedName>
</protein>
<keyword evidence="2" id="KW-1185">Reference proteome</keyword>
<name>A0AAQ3N407_VIGMU</name>
<organism evidence="1 2">
    <name type="scientific">Vigna mungo</name>
    <name type="common">Black gram</name>
    <name type="synonym">Phaseolus mungo</name>
    <dbReference type="NCBI Taxonomy" id="3915"/>
    <lineage>
        <taxon>Eukaryota</taxon>
        <taxon>Viridiplantae</taxon>
        <taxon>Streptophyta</taxon>
        <taxon>Embryophyta</taxon>
        <taxon>Tracheophyta</taxon>
        <taxon>Spermatophyta</taxon>
        <taxon>Magnoliopsida</taxon>
        <taxon>eudicotyledons</taxon>
        <taxon>Gunneridae</taxon>
        <taxon>Pentapetalae</taxon>
        <taxon>rosids</taxon>
        <taxon>fabids</taxon>
        <taxon>Fabales</taxon>
        <taxon>Fabaceae</taxon>
        <taxon>Papilionoideae</taxon>
        <taxon>50 kb inversion clade</taxon>
        <taxon>NPAAA clade</taxon>
        <taxon>indigoferoid/millettioid clade</taxon>
        <taxon>Phaseoleae</taxon>
        <taxon>Vigna</taxon>
    </lineage>
</organism>
<evidence type="ECO:0000313" key="1">
    <source>
        <dbReference type="EMBL" id="WVZ02246.1"/>
    </source>
</evidence>
<reference evidence="1 2" key="1">
    <citation type="journal article" date="2023" name="Life. Sci Alliance">
        <title>Evolutionary insights into 3D genome organization and epigenetic landscape of Vigna mungo.</title>
        <authorList>
            <person name="Junaid A."/>
            <person name="Singh B."/>
            <person name="Bhatia S."/>
        </authorList>
    </citation>
    <scope>NUCLEOTIDE SEQUENCE [LARGE SCALE GENOMIC DNA]</scope>
    <source>
        <strain evidence="1">Urdbean</strain>
    </source>
</reference>